<comment type="caution">
    <text evidence="1">The sequence shown here is derived from an EMBL/GenBank/DDBJ whole genome shotgun (WGS) entry which is preliminary data.</text>
</comment>
<evidence type="ECO:0000313" key="2">
    <source>
        <dbReference type="Proteomes" id="UP001610335"/>
    </source>
</evidence>
<reference evidence="1 2" key="1">
    <citation type="submission" date="2024-07" db="EMBL/GenBank/DDBJ databases">
        <title>Section-level genome sequencing and comparative genomics of Aspergillus sections Usti and Cavernicolus.</title>
        <authorList>
            <consortium name="Lawrence Berkeley National Laboratory"/>
            <person name="Nybo J.L."/>
            <person name="Vesth T.C."/>
            <person name="Theobald S."/>
            <person name="Frisvad J.C."/>
            <person name="Larsen T.O."/>
            <person name="Kjaerboelling I."/>
            <person name="Rothschild-Mancinelli K."/>
            <person name="Lyhne E.K."/>
            <person name="Kogle M.E."/>
            <person name="Barry K."/>
            <person name="Clum A."/>
            <person name="Na H."/>
            <person name="Ledsgaard L."/>
            <person name="Lin J."/>
            <person name="Lipzen A."/>
            <person name="Kuo A."/>
            <person name="Riley R."/>
            <person name="Mondo S."/>
            <person name="LaButti K."/>
            <person name="Haridas S."/>
            <person name="Pangalinan J."/>
            <person name="Salamov A.A."/>
            <person name="Simmons B.A."/>
            <person name="Magnuson J.K."/>
            <person name="Chen J."/>
            <person name="Drula E."/>
            <person name="Henrissat B."/>
            <person name="Wiebenga A."/>
            <person name="Lubbers R.J."/>
            <person name="Gomes A.C."/>
            <person name="Makela M.R."/>
            <person name="Stajich J."/>
            <person name="Grigoriev I.V."/>
            <person name="Mortensen U.H."/>
            <person name="De vries R.P."/>
            <person name="Baker S.E."/>
            <person name="Andersen M.R."/>
        </authorList>
    </citation>
    <scope>NUCLEOTIDE SEQUENCE [LARGE SCALE GENOMIC DNA]</scope>
    <source>
        <strain evidence="1 2">CBS 600.67</strain>
    </source>
</reference>
<organism evidence="1 2">
    <name type="scientific">Aspergillus cavernicola</name>
    <dbReference type="NCBI Taxonomy" id="176166"/>
    <lineage>
        <taxon>Eukaryota</taxon>
        <taxon>Fungi</taxon>
        <taxon>Dikarya</taxon>
        <taxon>Ascomycota</taxon>
        <taxon>Pezizomycotina</taxon>
        <taxon>Eurotiomycetes</taxon>
        <taxon>Eurotiomycetidae</taxon>
        <taxon>Eurotiales</taxon>
        <taxon>Aspergillaceae</taxon>
        <taxon>Aspergillus</taxon>
        <taxon>Aspergillus subgen. Nidulantes</taxon>
    </lineage>
</organism>
<gene>
    <name evidence="1" type="ORF">BDW59DRAFT_181310</name>
</gene>
<dbReference type="EMBL" id="JBFXLS010000066">
    <property type="protein sequence ID" value="KAL2820975.1"/>
    <property type="molecule type" value="Genomic_DNA"/>
</dbReference>
<dbReference type="Proteomes" id="UP001610335">
    <property type="component" value="Unassembled WGS sequence"/>
</dbReference>
<proteinExistence type="predicted"/>
<accession>A0ABR4HZQ1</accession>
<name>A0ABR4HZQ1_9EURO</name>
<keyword evidence="2" id="KW-1185">Reference proteome</keyword>
<sequence>MQPTPDQDDKVFKWEWEWDLPLIFADVPDNKRSRFLLETITLTLSENAVKVLTCEQYIRDTYGEDGIGLVTDLLGALGRDDGKLDSPLWDLLMWLRLTLRQPEKGKICLSTYNSDGEATLQELSPKAGEDTCCWFSLFETAVIAKDPGLELGSDMYLETEFHLMLQLAAVEYPVMIDDGLVLMGYSTALVPMKMIDSQTVLWHLETARHDSQLKITELSATKGPWLKTAKLEDLQSKKALLGWCPKAVTLLGTGELGTVQWSDAKPKLSTWTWNGANLQFIATSTAPIQLGGQAGLTFERRLNTLRFSATSNYLKCLNNSATEQIVLYDVAESRAWLVPLICVLQEMLVVYYQRIPTQYRQGNVPLAKATSDGAAASLAVLRDIGGFVVEEGSGGNRLTIRDLILGFSINLSKTILRPPGRRDIYGYEFMDIITDSPKSHLKRTRVEKEGLAWISLLGRLDCLLCSGLGDAIHGLKANAVGSPCNQLPKGRDWLATSMHSIAALNSRHNSRYATSACGLSSQDYWLTTGTPFLNCEHKQGSQVSCWESSLLLQEIRTQSRHSGTPSM</sequence>
<evidence type="ECO:0000313" key="1">
    <source>
        <dbReference type="EMBL" id="KAL2820975.1"/>
    </source>
</evidence>
<protein>
    <submittedName>
        <fullName evidence="1">Uncharacterized protein</fullName>
    </submittedName>
</protein>